<dbReference type="InterPro" id="IPR005490">
    <property type="entry name" value="LD_TPept_cat_dom"/>
</dbReference>
<dbReference type="GO" id="GO:0016740">
    <property type="term" value="F:transferase activity"/>
    <property type="evidence" value="ECO:0007669"/>
    <property type="project" value="InterPro"/>
</dbReference>
<sequence>MIHKILTITGILLFSFAFTTSSNLPTTLDSNTEAPASAALASDEIETFSEKVATVYGEFAENSASMPALNVFERAMTGYSKLEEKGKVDNQLLTVIDFGLSSTTKRMWILDMTTKNVVFHTYVSHGKNTGGEFATKFSNTVNSLQSSLGFYVTGKTYYGKNGLSLYLDGQEKGFNHNARKRYVVIHGADYAEPSFIDRIGRLGRSYGCPAVPNTIAKTLIERIKGESVIYIHKEDKNYLENSQLLNS</sequence>
<keyword evidence="3" id="KW-1185">Reference proteome</keyword>
<dbReference type="Pfam" id="PF13645">
    <property type="entry name" value="YkuD_2"/>
    <property type="match status" value="1"/>
</dbReference>
<dbReference type="OrthoDB" id="9815195at2"/>
<evidence type="ECO:0000256" key="1">
    <source>
        <dbReference type="SAM" id="SignalP"/>
    </source>
</evidence>
<dbReference type="RefSeq" id="WP_093406494.1">
    <property type="nucleotide sequence ID" value="NZ_FOVL01000004.1"/>
</dbReference>
<dbReference type="EMBL" id="FOVL01000004">
    <property type="protein sequence ID" value="SFN41147.1"/>
    <property type="molecule type" value="Genomic_DNA"/>
</dbReference>
<reference evidence="2 3" key="1">
    <citation type="submission" date="2016-10" db="EMBL/GenBank/DDBJ databases">
        <authorList>
            <person name="de Groot N.N."/>
        </authorList>
    </citation>
    <scope>NUCLEOTIDE SEQUENCE [LARGE SCALE GENOMIC DNA]</scope>
    <source>
        <strain evidence="2 3">DSM 17794</strain>
    </source>
</reference>
<feature type="signal peptide" evidence="1">
    <location>
        <begin position="1"/>
        <end position="19"/>
    </location>
</feature>
<keyword evidence="1" id="KW-0732">Signal</keyword>
<dbReference type="Proteomes" id="UP000199153">
    <property type="component" value="Unassembled WGS sequence"/>
</dbReference>
<protein>
    <submittedName>
        <fullName evidence="2">L,D-transpeptidase catalytic domain</fullName>
    </submittedName>
</protein>
<dbReference type="STRING" id="287099.SAMN05660413_00926"/>
<accession>A0A1I4YT70</accession>
<evidence type="ECO:0000313" key="2">
    <source>
        <dbReference type="EMBL" id="SFN41147.1"/>
    </source>
</evidence>
<dbReference type="AlphaFoldDB" id="A0A1I4YT70"/>
<evidence type="ECO:0000313" key="3">
    <source>
        <dbReference type="Proteomes" id="UP000199153"/>
    </source>
</evidence>
<dbReference type="InterPro" id="IPR032676">
    <property type="entry name" value="YkuD_2"/>
</dbReference>
<dbReference type="CDD" id="cd16913">
    <property type="entry name" value="YkuD_like"/>
    <property type="match status" value="1"/>
</dbReference>
<dbReference type="PANTHER" id="PTHR38477">
    <property type="entry name" value="HYPOTHETICAL EXPORTED PROTEIN"/>
    <property type="match status" value="1"/>
</dbReference>
<feature type="chain" id="PRO_5011567192" evidence="1">
    <location>
        <begin position="20"/>
        <end position="247"/>
    </location>
</feature>
<proteinExistence type="predicted"/>
<organism evidence="2 3">
    <name type="scientific">Salegentibacter flavus</name>
    <dbReference type="NCBI Taxonomy" id="287099"/>
    <lineage>
        <taxon>Bacteria</taxon>
        <taxon>Pseudomonadati</taxon>
        <taxon>Bacteroidota</taxon>
        <taxon>Flavobacteriia</taxon>
        <taxon>Flavobacteriales</taxon>
        <taxon>Flavobacteriaceae</taxon>
        <taxon>Salegentibacter</taxon>
    </lineage>
</organism>
<gene>
    <name evidence="2" type="ORF">SAMN05660413_00926</name>
</gene>
<name>A0A1I4YT70_9FLAO</name>
<dbReference type="PANTHER" id="PTHR38477:SF1">
    <property type="entry name" value="MUREIN L,D-TRANSPEPTIDASE CATALYTIC DOMAIN FAMILY PROTEIN"/>
    <property type="match status" value="1"/>
</dbReference>